<dbReference type="EMBL" id="LAZR01010503">
    <property type="protein sequence ID" value="KKM66567.1"/>
    <property type="molecule type" value="Genomic_DNA"/>
</dbReference>
<gene>
    <name evidence="1" type="ORF">LCGC14_1479890</name>
</gene>
<comment type="caution">
    <text evidence="1">The sequence shown here is derived from an EMBL/GenBank/DDBJ whole genome shotgun (WGS) entry which is preliminary data.</text>
</comment>
<organism evidence="1">
    <name type="scientific">marine sediment metagenome</name>
    <dbReference type="NCBI Taxonomy" id="412755"/>
    <lineage>
        <taxon>unclassified sequences</taxon>
        <taxon>metagenomes</taxon>
        <taxon>ecological metagenomes</taxon>
    </lineage>
</organism>
<protein>
    <submittedName>
        <fullName evidence="1">Uncharacterized protein</fullName>
    </submittedName>
</protein>
<name>A0A0F9MBL5_9ZZZZ</name>
<reference evidence="1" key="1">
    <citation type="journal article" date="2015" name="Nature">
        <title>Complex archaea that bridge the gap between prokaryotes and eukaryotes.</title>
        <authorList>
            <person name="Spang A."/>
            <person name="Saw J.H."/>
            <person name="Jorgensen S.L."/>
            <person name="Zaremba-Niedzwiedzka K."/>
            <person name="Martijn J."/>
            <person name="Lind A.E."/>
            <person name="van Eijk R."/>
            <person name="Schleper C."/>
            <person name="Guy L."/>
            <person name="Ettema T.J."/>
        </authorList>
    </citation>
    <scope>NUCLEOTIDE SEQUENCE</scope>
</reference>
<evidence type="ECO:0000313" key="1">
    <source>
        <dbReference type="EMBL" id="KKM66567.1"/>
    </source>
</evidence>
<proteinExistence type="predicted"/>
<dbReference type="AlphaFoldDB" id="A0A0F9MBL5"/>
<sequence>MSDELKMLYICLLKYKWHVHGCTFAEGYFHICLSKLNNGISGKCVNLYPMEKI</sequence>
<accession>A0A0F9MBL5</accession>